<reference evidence="2 3" key="1">
    <citation type="journal article" date="2020" name="Microorganisms">
        <title>Osmotic Adaptation and Compatible Solute Biosynthesis of Phototrophic Bacteria as Revealed from Genome Analyses.</title>
        <authorList>
            <person name="Imhoff J.F."/>
            <person name="Rahn T."/>
            <person name="Kunzel S."/>
            <person name="Keller A."/>
            <person name="Neulinger S.C."/>
        </authorList>
    </citation>
    <scope>NUCLEOTIDE SEQUENCE [LARGE SCALE GENOMIC DNA]</scope>
    <source>
        <strain evidence="2 3">DSM 9895</strain>
    </source>
</reference>
<protein>
    <submittedName>
        <fullName evidence="2">Uncharacterized protein</fullName>
    </submittedName>
</protein>
<gene>
    <name evidence="2" type="ORF">CKO28_22065</name>
</gene>
<feature type="compositionally biased region" description="Basic and acidic residues" evidence="1">
    <location>
        <begin position="324"/>
        <end position="335"/>
    </location>
</feature>
<accession>A0ABS1DJP6</accession>
<feature type="region of interest" description="Disordered" evidence="1">
    <location>
        <begin position="363"/>
        <end position="432"/>
    </location>
</feature>
<feature type="compositionally biased region" description="Low complexity" evidence="1">
    <location>
        <begin position="48"/>
        <end position="59"/>
    </location>
</feature>
<feature type="region of interest" description="Disordered" evidence="1">
    <location>
        <begin position="243"/>
        <end position="340"/>
    </location>
</feature>
<evidence type="ECO:0000313" key="3">
    <source>
        <dbReference type="Proteomes" id="UP001296873"/>
    </source>
</evidence>
<sequence>MDFSVVPSGRCSSPSSGCTRERIFSTCSRLKAGKFGCSGSWRFSRSASSRSFRCGSPSRNASSSPPQLGVGAVVELDPQVGAVDRDRGRQAFQHLALGGDRARQLVLQVLRLGAVDRQADQAVALTFAGPVAAQQRHLHQLHQPALAGDHDVVALALDLGRRARPLRQRPADVAQGIAQQLGVLRHRRGARALDRAGVGVVAVDQAQVAPAPPDRHRDRVQDPHQQVAGRRGVLSAARVVGDVAEPDRRPRGVRPALRAQGAGAVGGRQRQRERRALGAQRPGGGVEPFAVARRQPVDHGVQPGARRLDPEQIGQAVRQAGPRTVERVEPERGVRDQGVQGVAVGFHARQPLVGRLPAQPIAQRDQTGAEHRQHGQRKQDPGSGHQRTRPRGALTPRRSQVAATDAPGRACPARRRPDISVTTRSPGFRHRV</sequence>
<proteinExistence type="predicted"/>
<name>A0ABS1DJP6_9PROT</name>
<feature type="region of interest" description="Disordered" evidence="1">
    <location>
        <begin position="48"/>
        <end position="69"/>
    </location>
</feature>
<feature type="compositionally biased region" description="Basic and acidic residues" evidence="1">
    <location>
        <begin position="213"/>
        <end position="222"/>
    </location>
</feature>
<keyword evidence="3" id="KW-1185">Reference proteome</keyword>
<dbReference type="Proteomes" id="UP001296873">
    <property type="component" value="Unassembled WGS sequence"/>
</dbReference>
<evidence type="ECO:0000313" key="2">
    <source>
        <dbReference type="EMBL" id="MBK1670710.1"/>
    </source>
</evidence>
<comment type="caution">
    <text evidence="2">The sequence shown here is derived from an EMBL/GenBank/DDBJ whole genome shotgun (WGS) entry which is preliminary data.</text>
</comment>
<dbReference type="EMBL" id="NRRL01000110">
    <property type="protein sequence ID" value="MBK1670710.1"/>
    <property type="molecule type" value="Genomic_DNA"/>
</dbReference>
<evidence type="ECO:0000256" key="1">
    <source>
        <dbReference type="SAM" id="MobiDB-lite"/>
    </source>
</evidence>
<organism evidence="2 3">
    <name type="scientific">Rhodovibrio sodomensis</name>
    <dbReference type="NCBI Taxonomy" id="1088"/>
    <lineage>
        <taxon>Bacteria</taxon>
        <taxon>Pseudomonadati</taxon>
        <taxon>Pseudomonadota</taxon>
        <taxon>Alphaproteobacteria</taxon>
        <taxon>Rhodospirillales</taxon>
        <taxon>Rhodovibrionaceae</taxon>
        <taxon>Rhodovibrio</taxon>
    </lineage>
</organism>
<feature type="region of interest" description="Disordered" evidence="1">
    <location>
        <begin position="209"/>
        <end position="231"/>
    </location>
</feature>
<dbReference type="RefSeq" id="WP_200343152.1">
    <property type="nucleotide sequence ID" value="NZ_NRRL01000110.1"/>
</dbReference>
<feature type="compositionally biased region" description="Basic and acidic residues" evidence="1">
    <location>
        <begin position="367"/>
        <end position="380"/>
    </location>
</feature>